<feature type="transmembrane region" description="Helical" evidence="2">
    <location>
        <begin position="63"/>
        <end position="86"/>
    </location>
</feature>
<evidence type="ECO:0000256" key="2">
    <source>
        <dbReference type="SAM" id="Phobius"/>
    </source>
</evidence>
<dbReference type="Pfam" id="PF13937">
    <property type="entry name" value="DUF4212"/>
    <property type="match status" value="1"/>
</dbReference>
<feature type="domain" description="Sodium symporter small subunit" evidence="3">
    <location>
        <begin position="27"/>
        <end position="93"/>
    </location>
</feature>
<dbReference type="InterPro" id="IPR019886">
    <property type="entry name" value="Na_symporter_ssu"/>
</dbReference>
<feature type="region of interest" description="Disordered" evidence="1">
    <location>
        <begin position="1"/>
        <end position="20"/>
    </location>
</feature>
<dbReference type="RefSeq" id="WP_094291800.1">
    <property type="nucleotide sequence ID" value="NZ_JAMXHW010000023.1"/>
</dbReference>
<dbReference type="OrthoDB" id="9797746at2"/>
<gene>
    <name evidence="4" type="ORF">CBY09_22210</name>
</gene>
<evidence type="ECO:0000259" key="3">
    <source>
        <dbReference type="Pfam" id="PF13937"/>
    </source>
</evidence>
<keyword evidence="2" id="KW-1133">Transmembrane helix</keyword>
<reference evidence="4 5" key="1">
    <citation type="submission" date="2017-07" db="EMBL/GenBank/DDBJ databases">
        <title>Acidovorax KNDSW TSA 6 genome sequence and assembly.</title>
        <authorList>
            <person name="Mayilraj S."/>
        </authorList>
    </citation>
    <scope>NUCLEOTIDE SEQUENCE [LARGE SCALE GENOMIC DNA]</scope>
    <source>
        <strain evidence="4 5">KNDSW-TSA6</strain>
    </source>
</reference>
<dbReference type="Proteomes" id="UP000215441">
    <property type="component" value="Unassembled WGS sequence"/>
</dbReference>
<name>A0A235EG79_9BURK</name>
<feature type="transmembrane region" description="Helical" evidence="2">
    <location>
        <begin position="33"/>
        <end position="51"/>
    </location>
</feature>
<keyword evidence="5" id="KW-1185">Reference proteome</keyword>
<accession>A0A235EG79</accession>
<organism evidence="4 5">
    <name type="scientific">Acidovorax kalamii</name>
    <dbReference type="NCBI Taxonomy" id="2004485"/>
    <lineage>
        <taxon>Bacteria</taxon>
        <taxon>Pseudomonadati</taxon>
        <taxon>Pseudomonadota</taxon>
        <taxon>Betaproteobacteria</taxon>
        <taxon>Burkholderiales</taxon>
        <taxon>Comamonadaceae</taxon>
        <taxon>Acidovorax</taxon>
    </lineage>
</organism>
<evidence type="ECO:0000313" key="4">
    <source>
        <dbReference type="EMBL" id="OYD48001.1"/>
    </source>
</evidence>
<dbReference type="AlphaFoldDB" id="A0A235EG79"/>
<dbReference type="NCBIfam" id="TIGR03647">
    <property type="entry name" value="Na_symport_sm"/>
    <property type="match status" value="1"/>
</dbReference>
<evidence type="ECO:0000313" key="5">
    <source>
        <dbReference type="Proteomes" id="UP000215441"/>
    </source>
</evidence>
<keyword evidence="2" id="KW-0812">Transmembrane</keyword>
<comment type="caution">
    <text evidence="4">The sequence shown here is derived from an EMBL/GenBank/DDBJ whole genome shotgun (WGS) entry which is preliminary data.</text>
</comment>
<proteinExistence type="predicted"/>
<keyword evidence="2" id="KW-0472">Membrane</keyword>
<sequence>MRSQQPNPRPSEPEMAGPFPPDLHDVRHIKLKAGLLLLWALVSFGATYFARDLQVLVFGGWPLGYWIAAQGAVLVFIGIVVAYGWAMNRFEREDLADREAPPLSSAQAPDRPHG</sequence>
<evidence type="ECO:0000256" key="1">
    <source>
        <dbReference type="SAM" id="MobiDB-lite"/>
    </source>
</evidence>
<protein>
    <recommendedName>
        <fullName evidence="3">Sodium symporter small subunit domain-containing protein</fullName>
    </recommendedName>
</protein>
<dbReference type="EMBL" id="NOIG01000014">
    <property type="protein sequence ID" value="OYD48001.1"/>
    <property type="molecule type" value="Genomic_DNA"/>
</dbReference>